<dbReference type="Proteomes" id="UP000021369">
    <property type="component" value="Unassembled WGS sequence"/>
</dbReference>
<evidence type="ECO:0000313" key="6">
    <source>
        <dbReference type="EMBL" id="EXM40027.1"/>
    </source>
</evidence>
<keyword evidence="2 4" id="KW-0597">Phosphoprotein</keyword>
<reference evidence="6 7" key="1">
    <citation type="submission" date="2013-06" db="EMBL/GenBank/DDBJ databases">
        <title>Rumen cellulosomics: divergent fiber-degrading strategies revealed by comparative genome-wide analysis of six Ruminococcal strains.</title>
        <authorList>
            <person name="Dassa B."/>
            <person name="Borovok I."/>
            <person name="Lamed R."/>
            <person name="Flint H."/>
            <person name="Yeoman C.J."/>
            <person name="White B."/>
            <person name="Bayer E.A."/>
        </authorList>
    </citation>
    <scope>NUCLEOTIDE SEQUENCE [LARGE SCALE GENOMIC DNA]</scope>
    <source>
        <strain evidence="6 7">SY3</strain>
    </source>
</reference>
<proteinExistence type="predicted"/>
<keyword evidence="6" id="KW-0808">Transferase</keyword>
<evidence type="ECO:0000259" key="5">
    <source>
        <dbReference type="PROSITE" id="PS50110"/>
    </source>
</evidence>
<comment type="caution">
    <text evidence="6">The sequence shown here is derived from an EMBL/GenBank/DDBJ whole genome shotgun (WGS) entry which is preliminary data.</text>
</comment>
<dbReference type="OrthoDB" id="9790669at2"/>
<accession>A0A011V3L3</accession>
<dbReference type="AlphaFoldDB" id="A0A011V3L3"/>
<evidence type="ECO:0000256" key="2">
    <source>
        <dbReference type="ARBA" id="ARBA00022553"/>
    </source>
</evidence>
<dbReference type="GO" id="GO:0016301">
    <property type="term" value="F:kinase activity"/>
    <property type="evidence" value="ECO:0007669"/>
    <property type="project" value="UniProtKB-KW"/>
</dbReference>
<name>A0A011V3L3_RUMAL</name>
<dbReference type="PANTHER" id="PTHR44591">
    <property type="entry name" value="STRESS RESPONSE REGULATOR PROTEIN 1"/>
    <property type="match status" value="1"/>
</dbReference>
<evidence type="ECO:0000256" key="3">
    <source>
        <dbReference type="ARBA" id="ARBA00024867"/>
    </source>
</evidence>
<gene>
    <name evidence="6" type="ORF">RASY3_10235</name>
</gene>
<keyword evidence="6" id="KW-0418">Kinase</keyword>
<dbReference type="SMART" id="SM00448">
    <property type="entry name" value="REC"/>
    <property type="match status" value="1"/>
</dbReference>
<dbReference type="InterPro" id="IPR050595">
    <property type="entry name" value="Bact_response_regulator"/>
</dbReference>
<keyword evidence="7" id="KW-1185">Reference proteome</keyword>
<evidence type="ECO:0000256" key="4">
    <source>
        <dbReference type="PROSITE-ProRule" id="PRU00169"/>
    </source>
</evidence>
<dbReference type="PROSITE" id="PS50110">
    <property type="entry name" value="RESPONSE_REGULATORY"/>
    <property type="match status" value="1"/>
</dbReference>
<dbReference type="GO" id="GO:0000160">
    <property type="term" value="P:phosphorelay signal transduction system"/>
    <property type="evidence" value="ECO:0007669"/>
    <property type="project" value="InterPro"/>
</dbReference>
<evidence type="ECO:0000256" key="1">
    <source>
        <dbReference type="ARBA" id="ARBA00018672"/>
    </source>
</evidence>
<dbReference type="EMBL" id="JEOB01000002">
    <property type="protein sequence ID" value="EXM40027.1"/>
    <property type="molecule type" value="Genomic_DNA"/>
</dbReference>
<dbReference type="SUPFAM" id="SSF52172">
    <property type="entry name" value="CheY-like"/>
    <property type="match status" value="1"/>
</dbReference>
<dbReference type="PATRIC" id="fig|1341156.4.peg.1349"/>
<organism evidence="6 7">
    <name type="scientific">Ruminococcus albus SY3</name>
    <dbReference type="NCBI Taxonomy" id="1341156"/>
    <lineage>
        <taxon>Bacteria</taxon>
        <taxon>Bacillati</taxon>
        <taxon>Bacillota</taxon>
        <taxon>Clostridia</taxon>
        <taxon>Eubacteriales</taxon>
        <taxon>Oscillospiraceae</taxon>
        <taxon>Ruminococcus</taxon>
    </lineage>
</organism>
<feature type="modified residue" description="4-aspartylphosphate" evidence="4">
    <location>
        <position position="52"/>
    </location>
</feature>
<protein>
    <recommendedName>
        <fullName evidence="1">Stage 0 sporulation protein A homolog</fullName>
    </recommendedName>
</protein>
<dbReference type="CDD" id="cd00156">
    <property type="entry name" value="REC"/>
    <property type="match status" value="1"/>
</dbReference>
<dbReference type="Pfam" id="PF00072">
    <property type="entry name" value="Response_reg"/>
    <property type="match status" value="1"/>
</dbReference>
<dbReference type="InterPro" id="IPR001789">
    <property type="entry name" value="Sig_transdc_resp-reg_receiver"/>
</dbReference>
<feature type="domain" description="Response regulatory" evidence="5">
    <location>
        <begin position="3"/>
        <end position="119"/>
    </location>
</feature>
<dbReference type="RefSeq" id="WP_037287556.1">
    <property type="nucleotide sequence ID" value="NZ_JEOB01000002.1"/>
</dbReference>
<dbReference type="Gene3D" id="3.40.50.2300">
    <property type="match status" value="1"/>
</dbReference>
<sequence>MSRILVVDDDSMAVRMIGFILKKSGHDCLSASSGAQGMALLKSENPDLMLLDVEMPGENGFEVLEALRRESGISDAKVCLMSGTVTDDLRERAEKLGTVGFISKPVSAQELMQVLSRTEI</sequence>
<evidence type="ECO:0000313" key="7">
    <source>
        <dbReference type="Proteomes" id="UP000021369"/>
    </source>
</evidence>
<comment type="function">
    <text evidence="3">May play the central regulatory role in sporulation. It may be an element of the effector pathway responsible for the activation of sporulation genes in response to nutritional stress. Spo0A may act in concert with spo0H (a sigma factor) to control the expression of some genes that are critical to the sporulation process.</text>
</comment>
<dbReference type="PANTHER" id="PTHR44591:SF3">
    <property type="entry name" value="RESPONSE REGULATORY DOMAIN-CONTAINING PROTEIN"/>
    <property type="match status" value="1"/>
</dbReference>
<dbReference type="InterPro" id="IPR011006">
    <property type="entry name" value="CheY-like_superfamily"/>
</dbReference>